<keyword evidence="2" id="KW-0560">Oxidoreductase</keyword>
<keyword evidence="1" id="KW-0521">NADP</keyword>
<dbReference type="GO" id="GO:0016491">
    <property type="term" value="F:oxidoreductase activity"/>
    <property type="evidence" value="ECO:0007669"/>
    <property type="project" value="UniProtKB-KW"/>
</dbReference>
<evidence type="ECO:0000313" key="4">
    <source>
        <dbReference type="Proteomes" id="UP000735302"/>
    </source>
</evidence>
<dbReference type="AlphaFoldDB" id="A0AAV4AL00"/>
<evidence type="ECO:0000256" key="1">
    <source>
        <dbReference type="ARBA" id="ARBA00022857"/>
    </source>
</evidence>
<protein>
    <submittedName>
        <fullName evidence="3">C-factor</fullName>
    </submittedName>
</protein>
<dbReference type="CDD" id="cd05325">
    <property type="entry name" value="carb_red_sniffer_like_SDR_c"/>
    <property type="match status" value="1"/>
</dbReference>
<keyword evidence="4" id="KW-1185">Reference proteome</keyword>
<dbReference type="InterPro" id="IPR002347">
    <property type="entry name" value="SDR_fam"/>
</dbReference>
<name>A0AAV4AL00_9GAST</name>
<evidence type="ECO:0000256" key="2">
    <source>
        <dbReference type="ARBA" id="ARBA00023002"/>
    </source>
</evidence>
<dbReference type="Proteomes" id="UP000735302">
    <property type="component" value="Unassembled WGS sequence"/>
</dbReference>
<reference evidence="3 4" key="1">
    <citation type="journal article" date="2021" name="Elife">
        <title>Chloroplast acquisition without the gene transfer in kleptoplastic sea slugs, Plakobranchus ocellatus.</title>
        <authorList>
            <person name="Maeda T."/>
            <person name="Takahashi S."/>
            <person name="Yoshida T."/>
            <person name="Shimamura S."/>
            <person name="Takaki Y."/>
            <person name="Nagai Y."/>
            <person name="Toyoda A."/>
            <person name="Suzuki Y."/>
            <person name="Arimoto A."/>
            <person name="Ishii H."/>
            <person name="Satoh N."/>
            <person name="Nishiyama T."/>
            <person name="Hasebe M."/>
            <person name="Maruyama T."/>
            <person name="Minagawa J."/>
            <person name="Obokata J."/>
            <person name="Shigenobu S."/>
        </authorList>
    </citation>
    <scope>NUCLEOTIDE SEQUENCE [LARGE SCALE GENOMIC DNA]</scope>
</reference>
<accession>A0AAV4AL00</accession>
<evidence type="ECO:0000313" key="3">
    <source>
        <dbReference type="EMBL" id="GFO08404.1"/>
    </source>
</evidence>
<comment type="caution">
    <text evidence="3">The sequence shown here is derived from an EMBL/GenBank/DDBJ whole genome shotgun (WGS) entry which is preliminary data.</text>
</comment>
<dbReference type="GO" id="GO:0005737">
    <property type="term" value="C:cytoplasm"/>
    <property type="evidence" value="ECO:0007669"/>
    <property type="project" value="TreeGrafter"/>
</dbReference>
<organism evidence="3 4">
    <name type="scientific">Plakobranchus ocellatus</name>
    <dbReference type="NCBI Taxonomy" id="259542"/>
    <lineage>
        <taxon>Eukaryota</taxon>
        <taxon>Metazoa</taxon>
        <taxon>Spiralia</taxon>
        <taxon>Lophotrochozoa</taxon>
        <taxon>Mollusca</taxon>
        <taxon>Gastropoda</taxon>
        <taxon>Heterobranchia</taxon>
        <taxon>Euthyneura</taxon>
        <taxon>Panpulmonata</taxon>
        <taxon>Sacoglossa</taxon>
        <taxon>Placobranchoidea</taxon>
        <taxon>Plakobranchidae</taxon>
        <taxon>Plakobranchus</taxon>
    </lineage>
</organism>
<dbReference type="Pfam" id="PF00106">
    <property type="entry name" value="adh_short"/>
    <property type="match status" value="1"/>
</dbReference>
<dbReference type="PANTHER" id="PTHR43544">
    <property type="entry name" value="SHORT-CHAIN DEHYDROGENASE/REDUCTASE"/>
    <property type="match status" value="1"/>
</dbReference>
<gene>
    <name evidence="3" type="ORF">PoB_003490900</name>
</gene>
<dbReference type="InterPro" id="IPR036291">
    <property type="entry name" value="NAD(P)-bd_dom_sf"/>
</dbReference>
<dbReference type="PRINTS" id="PR00081">
    <property type="entry name" value="GDHRDH"/>
</dbReference>
<dbReference type="InterPro" id="IPR051468">
    <property type="entry name" value="Fungal_SecMetab_SDRs"/>
</dbReference>
<dbReference type="Gene3D" id="3.40.50.720">
    <property type="entry name" value="NAD(P)-binding Rossmann-like Domain"/>
    <property type="match status" value="1"/>
</dbReference>
<dbReference type="PANTHER" id="PTHR43544:SF7">
    <property type="entry name" value="NADB-LER2"/>
    <property type="match status" value="1"/>
</dbReference>
<dbReference type="SUPFAM" id="SSF51735">
    <property type="entry name" value="NAD(P)-binding Rossmann-fold domains"/>
    <property type="match status" value="1"/>
</dbReference>
<sequence length="255" mass="27416">MAPSVRSVLITGASRGLGLEFVKQLLALPSAPEVIIATCRDPTSATSLQDIAKSHSCVKVIKLDVQKDEDIENAYKETAALVGDRGLNILINNAGQYDNSDDGGIYKTSRERMQRHFDVNVSGPVVITQKFLPLVKMASEQKDSKDLNSQAAVIIISSAKGSQTLTFDYGRGTSMHYKCSKTALTMAAIVLAHELREAGIYVAAIHPGWVQTDMGGPNANITKEESIAGCLEVISAASEESHGKLVDWQGQVLPF</sequence>
<proteinExistence type="predicted"/>
<dbReference type="EMBL" id="BLXT01003952">
    <property type="protein sequence ID" value="GFO08404.1"/>
    <property type="molecule type" value="Genomic_DNA"/>
</dbReference>